<accession>A0A640VIJ5</accession>
<proteinExistence type="predicted"/>
<dbReference type="Proteomes" id="UP000436522">
    <property type="component" value="Unassembled WGS sequence"/>
</dbReference>
<name>A0A640VIJ5_9RHOB</name>
<evidence type="ECO:0000313" key="1">
    <source>
        <dbReference type="EMBL" id="GFE48358.1"/>
    </source>
</evidence>
<organism evidence="1 2">
    <name type="scientific">Roseobacter cerasinus</name>
    <dbReference type="NCBI Taxonomy" id="2602289"/>
    <lineage>
        <taxon>Bacteria</taxon>
        <taxon>Pseudomonadati</taxon>
        <taxon>Pseudomonadota</taxon>
        <taxon>Alphaproteobacteria</taxon>
        <taxon>Rhodobacterales</taxon>
        <taxon>Roseobacteraceae</taxon>
        <taxon>Roseobacter</taxon>
    </lineage>
</organism>
<dbReference type="EMBL" id="BLIV01000001">
    <property type="protein sequence ID" value="GFE48358.1"/>
    <property type="molecule type" value="Genomic_DNA"/>
</dbReference>
<protein>
    <submittedName>
        <fullName evidence="1">Uncharacterized protein</fullName>
    </submittedName>
</protein>
<evidence type="ECO:0000313" key="2">
    <source>
        <dbReference type="Proteomes" id="UP000436522"/>
    </source>
</evidence>
<keyword evidence="2" id="KW-1185">Reference proteome</keyword>
<reference evidence="1 2" key="1">
    <citation type="submission" date="2019-12" db="EMBL/GenBank/DDBJ databases">
        <title>Roseobacter cerasinus sp. nov., isolated from seawater around aquaculture.</title>
        <authorList>
            <person name="Muramatsu S."/>
            <person name="Takabe Y."/>
            <person name="Mori K."/>
            <person name="Takaichi S."/>
            <person name="Hanada S."/>
        </authorList>
    </citation>
    <scope>NUCLEOTIDE SEQUENCE [LARGE SCALE GENOMIC DNA]</scope>
    <source>
        <strain evidence="1 2">AI77</strain>
    </source>
</reference>
<gene>
    <name evidence="1" type="ORF">So717_01110</name>
</gene>
<comment type="caution">
    <text evidence="1">The sequence shown here is derived from an EMBL/GenBank/DDBJ whole genome shotgun (WGS) entry which is preliminary data.</text>
</comment>
<sequence length="86" mass="9939">MRCCLVFTLSKKVAADIPQINKLDHLIGAQMRDNVIQRAFCQKMRMWIICKNFGRRDRYAGALRYRQAASSNSLCGMYRSPLPLDI</sequence>
<dbReference type="AlphaFoldDB" id="A0A640VIJ5"/>